<sequence length="707" mass="76813">MTDRSTRPPDGSHAVVLGGSLAGLCAAAALAPHMARVTLVERDRYPEEPAWRRGVPQARHTHNLLGAGQRSLEELFPGLLGELRDLGMVEVRMPQDMLLMVPGGWVDRFEGPHIVLSGSRDLLDWAVRRRLRQLPTVEVLEETEAVGLIAGPGDTVSGVLLRDRRPEARSGGNQPYEQAADLVVDTTGRGSRAPAWLKDLGYGTPEESVVDAGCAYSTCILEPAPEHTADWKCILLQSTPEEPRSGILNPIEDGRWMVSVAGLGGERPPLDHAGFVDFAKGLRSTALYDAIRDAKPLGDVYGSGRTENRWRHFERLTRWPDRFLVLGDAVGAFNPAYGQGISVAGTSALVLRRALERTAASGTHRIQNGLTASLRKPIADCVEAAWMLSGNADLAYPGASDGPLPLAARLGKRYTDRLLKVATTDRTAALALLDMTHLLAPPQAVFRPRVLASVLRGPRNPPSPTAPPPAPTRTGPPTRGEPMPAEPVTTESERMVKVYRKRAKRYDLTSNRLYLIGQRTMAYKHLALEQLALRPGDTVVDAGCGTGHNLPLLAEAVGPTGRVIGVDLTDAMLEQAEDRVRRAGLSQVSLVQADLTTWEYPENVRGITACFSLTLISEYAKVVERGYEALAPGGRWVVLDYRLPGWWPDRLIPALGPMIAPFGGDTSMVQRHPWEPIQEGAARHRVLTRYGGWVYVAVGEAAGRQSA</sequence>
<dbReference type="InterPro" id="IPR029063">
    <property type="entry name" value="SAM-dependent_MTases_sf"/>
</dbReference>
<dbReference type="PANTHER" id="PTHR43422">
    <property type="entry name" value="THIAMINE THIAZOLE SYNTHASE"/>
    <property type="match status" value="1"/>
</dbReference>
<dbReference type="CDD" id="cd02440">
    <property type="entry name" value="AdoMet_MTases"/>
    <property type="match status" value="1"/>
</dbReference>
<evidence type="ECO:0000313" key="2">
    <source>
        <dbReference type="EMBL" id="MEU6820926.1"/>
    </source>
</evidence>
<dbReference type="PANTHER" id="PTHR43422:SF3">
    <property type="entry name" value="THIAMINE THIAZOLE SYNTHASE"/>
    <property type="match status" value="1"/>
</dbReference>
<accession>A0ABV3BIU5</accession>
<keyword evidence="2" id="KW-0808">Transferase</keyword>
<feature type="compositionally biased region" description="Low complexity" evidence="1">
    <location>
        <begin position="472"/>
        <end position="483"/>
    </location>
</feature>
<dbReference type="Proteomes" id="UP001551176">
    <property type="component" value="Unassembled WGS sequence"/>
</dbReference>
<dbReference type="GO" id="GO:0032259">
    <property type="term" value="P:methylation"/>
    <property type="evidence" value="ECO:0007669"/>
    <property type="project" value="UniProtKB-KW"/>
</dbReference>
<dbReference type="RefSeq" id="WP_359346830.1">
    <property type="nucleotide sequence ID" value="NZ_JBEYXV010000004.1"/>
</dbReference>
<evidence type="ECO:0000313" key="3">
    <source>
        <dbReference type="Proteomes" id="UP001551176"/>
    </source>
</evidence>
<feature type="region of interest" description="Disordered" evidence="1">
    <location>
        <begin position="456"/>
        <end position="492"/>
    </location>
</feature>
<gene>
    <name evidence="2" type="ORF">ABZ921_09875</name>
</gene>
<keyword evidence="2" id="KW-0489">Methyltransferase</keyword>
<name>A0ABV3BIU5_9ACTN</name>
<dbReference type="GO" id="GO:0008168">
    <property type="term" value="F:methyltransferase activity"/>
    <property type="evidence" value="ECO:0007669"/>
    <property type="project" value="UniProtKB-KW"/>
</dbReference>
<organism evidence="2 3">
    <name type="scientific">Streptomyces atriruber</name>
    <dbReference type="NCBI Taxonomy" id="545121"/>
    <lineage>
        <taxon>Bacteria</taxon>
        <taxon>Bacillati</taxon>
        <taxon>Actinomycetota</taxon>
        <taxon>Actinomycetes</taxon>
        <taxon>Kitasatosporales</taxon>
        <taxon>Streptomycetaceae</taxon>
        <taxon>Streptomyces</taxon>
    </lineage>
</organism>
<dbReference type="SUPFAM" id="SSF53335">
    <property type="entry name" value="S-adenosyl-L-methionine-dependent methyltransferases"/>
    <property type="match status" value="1"/>
</dbReference>
<proteinExistence type="predicted"/>
<evidence type="ECO:0000256" key="1">
    <source>
        <dbReference type="SAM" id="MobiDB-lite"/>
    </source>
</evidence>
<dbReference type="SUPFAM" id="SSF51905">
    <property type="entry name" value="FAD/NAD(P)-binding domain"/>
    <property type="match status" value="1"/>
</dbReference>
<dbReference type="Gene3D" id="3.50.50.60">
    <property type="entry name" value="FAD/NAD(P)-binding domain"/>
    <property type="match status" value="1"/>
</dbReference>
<dbReference type="EMBL" id="JBEYXV010000004">
    <property type="protein sequence ID" value="MEU6820926.1"/>
    <property type="molecule type" value="Genomic_DNA"/>
</dbReference>
<dbReference type="Pfam" id="PF01209">
    <property type="entry name" value="Ubie_methyltran"/>
    <property type="match status" value="1"/>
</dbReference>
<reference evidence="2 3" key="1">
    <citation type="submission" date="2024-06" db="EMBL/GenBank/DDBJ databases">
        <title>The Natural Products Discovery Center: Release of the First 8490 Sequenced Strains for Exploring Actinobacteria Biosynthetic Diversity.</title>
        <authorList>
            <person name="Kalkreuter E."/>
            <person name="Kautsar S.A."/>
            <person name="Yang D."/>
            <person name="Bader C.D."/>
            <person name="Teijaro C.N."/>
            <person name="Fluegel L."/>
            <person name="Davis C.M."/>
            <person name="Simpson J.R."/>
            <person name="Lauterbach L."/>
            <person name="Steele A.D."/>
            <person name="Gui C."/>
            <person name="Meng S."/>
            <person name="Li G."/>
            <person name="Viehrig K."/>
            <person name="Ye F."/>
            <person name="Su P."/>
            <person name="Kiefer A.F."/>
            <person name="Nichols A."/>
            <person name="Cepeda A.J."/>
            <person name="Yan W."/>
            <person name="Fan B."/>
            <person name="Jiang Y."/>
            <person name="Adhikari A."/>
            <person name="Zheng C.-J."/>
            <person name="Schuster L."/>
            <person name="Cowan T.M."/>
            <person name="Smanski M.J."/>
            <person name="Chevrette M.G."/>
            <person name="De Carvalho L.P.S."/>
            <person name="Shen B."/>
        </authorList>
    </citation>
    <scope>NUCLEOTIDE SEQUENCE [LARGE SCALE GENOMIC DNA]</scope>
    <source>
        <strain evidence="2 3">NPDC046838</strain>
    </source>
</reference>
<keyword evidence="3" id="KW-1185">Reference proteome</keyword>
<comment type="caution">
    <text evidence="2">The sequence shown here is derived from an EMBL/GenBank/DDBJ whole genome shotgun (WGS) entry which is preliminary data.</text>
</comment>
<dbReference type="InterPro" id="IPR036188">
    <property type="entry name" value="FAD/NAD-bd_sf"/>
</dbReference>
<protein>
    <submittedName>
        <fullName evidence="2">Methyltransferase domain-containing protein</fullName>
    </submittedName>
</protein>
<feature type="compositionally biased region" description="Pro residues" evidence="1">
    <location>
        <begin position="459"/>
        <end position="471"/>
    </location>
</feature>
<dbReference type="Gene3D" id="3.40.50.150">
    <property type="entry name" value="Vaccinia Virus protein VP39"/>
    <property type="match status" value="1"/>
</dbReference>